<evidence type="ECO:0000313" key="3">
    <source>
        <dbReference type="Proteomes" id="UP000233551"/>
    </source>
</evidence>
<reference evidence="2 3" key="1">
    <citation type="submission" date="2017-11" db="EMBL/GenBank/DDBJ databases">
        <title>De-novo sequencing of pomegranate (Punica granatum L.) genome.</title>
        <authorList>
            <person name="Akparov Z."/>
            <person name="Amiraslanov A."/>
            <person name="Hajiyeva S."/>
            <person name="Abbasov M."/>
            <person name="Kaur K."/>
            <person name="Hamwieh A."/>
            <person name="Solovyev V."/>
            <person name="Salamov A."/>
            <person name="Braich B."/>
            <person name="Kosarev P."/>
            <person name="Mahmoud A."/>
            <person name="Hajiyev E."/>
            <person name="Babayeva S."/>
            <person name="Izzatullayeva V."/>
            <person name="Mammadov A."/>
            <person name="Mammadov A."/>
            <person name="Sharifova S."/>
            <person name="Ojaghi J."/>
            <person name="Eynullazada K."/>
            <person name="Bayramov B."/>
            <person name="Abdulazimova A."/>
            <person name="Shahmuradov I."/>
        </authorList>
    </citation>
    <scope>NUCLEOTIDE SEQUENCE [LARGE SCALE GENOMIC DNA]</scope>
    <source>
        <strain evidence="3">cv. AG2017</strain>
        <tissue evidence="2">Leaf</tissue>
    </source>
</reference>
<feature type="region of interest" description="Disordered" evidence="1">
    <location>
        <begin position="106"/>
        <end position="129"/>
    </location>
</feature>
<evidence type="ECO:0000256" key="1">
    <source>
        <dbReference type="SAM" id="MobiDB-lite"/>
    </source>
</evidence>
<feature type="compositionally biased region" description="Basic and acidic residues" evidence="1">
    <location>
        <begin position="106"/>
        <end position="115"/>
    </location>
</feature>
<name>A0A2I0ITT6_PUNGR</name>
<sequence>MRPEIGLERPRFSQGSWPVVDQPLKNLDLRSNKQLGAGSSAELKSVGRRWSSWVSEEVPSQLGFAEVWEKRGAQIWAWEEEEERKQGFRSLVIDLRETTAAIFRDPLDSMGCREKEDEDGMQRRPNSTF</sequence>
<keyword evidence="3" id="KW-1185">Reference proteome</keyword>
<dbReference type="AlphaFoldDB" id="A0A2I0ITT6"/>
<evidence type="ECO:0000313" key="2">
    <source>
        <dbReference type="EMBL" id="PKI47405.1"/>
    </source>
</evidence>
<organism evidence="2 3">
    <name type="scientific">Punica granatum</name>
    <name type="common">Pomegranate</name>
    <dbReference type="NCBI Taxonomy" id="22663"/>
    <lineage>
        <taxon>Eukaryota</taxon>
        <taxon>Viridiplantae</taxon>
        <taxon>Streptophyta</taxon>
        <taxon>Embryophyta</taxon>
        <taxon>Tracheophyta</taxon>
        <taxon>Spermatophyta</taxon>
        <taxon>Magnoliopsida</taxon>
        <taxon>eudicotyledons</taxon>
        <taxon>Gunneridae</taxon>
        <taxon>Pentapetalae</taxon>
        <taxon>rosids</taxon>
        <taxon>malvids</taxon>
        <taxon>Myrtales</taxon>
        <taxon>Lythraceae</taxon>
        <taxon>Punica</taxon>
    </lineage>
</organism>
<dbReference type="EMBL" id="PGOL01002509">
    <property type="protein sequence ID" value="PKI47405.1"/>
    <property type="molecule type" value="Genomic_DNA"/>
</dbReference>
<accession>A0A2I0ITT6</accession>
<dbReference type="Proteomes" id="UP000233551">
    <property type="component" value="Unassembled WGS sequence"/>
</dbReference>
<comment type="caution">
    <text evidence="2">The sequence shown here is derived from an EMBL/GenBank/DDBJ whole genome shotgun (WGS) entry which is preliminary data.</text>
</comment>
<protein>
    <submittedName>
        <fullName evidence="2">Uncharacterized protein</fullName>
    </submittedName>
</protein>
<gene>
    <name evidence="2" type="ORF">CRG98_032240</name>
</gene>
<proteinExistence type="predicted"/>